<dbReference type="Proteomes" id="UP001642540">
    <property type="component" value="Unassembled WGS sequence"/>
</dbReference>
<dbReference type="InterPro" id="IPR051064">
    <property type="entry name" value="SEC14/CRAL-TRIO_domain"/>
</dbReference>
<dbReference type="PANTHER" id="PTHR23324:SF83">
    <property type="entry name" value="SEC14-LIKE PROTEIN 2"/>
    <property type="match status" value="1"/>
</dbReference>
<dbReference type="InterPro" id="IPR036273">
    <property type="entry name" value="CRAL/TRIO_N_dom_sf"/>
</dbReference>
<keyword evidence="3" id="KW-1185">Reference proteome</keyword>
<name>A0ABP1PPK1_9HEXA</name>
<dbReference type="SUPFAM" id="SSF52087">
    <property type="entry name" value="CRAL/TRIO domain"/>
    <property type="match status" value="1"/>
</dbReference>
<dbReference type="SMART" id="SM00516">
    <property type="entry name" value="SEC14"/>
    <property type="match status" value="1"/>
</dbReference>
<accession>A0ABP1PPK1</accession>
<dbReference type="InterPro" id="IPR001251">
    <property type="entry name" value="CRAL-TRIO_dom"/>
</dbReference>
<dbReference type="PROSITE" id="PS50191">
    <property type="entry name" value="CRAL_TRIO"/>
    <property type="match status" value="1"/>
</dbReference>
<dbReference type="SUPFAM" id="SSF46938">
    <property type="entry name" value="CRAL/TRIO N-terminal domain"/>
    <property type="match status" value="1"/>
</dbReference>
<evidence type="ECO:0000313" key="3">
    <source>
        <dbReference type="Proteomes" id="UP001642540"/>
    </source>
</evidence>
<evidence type="ECO:0000259" key="1">
    <source>
        <dbReference type="PROSITE" id="PS50191"/>
    </source>
</evidence>
<reference evidence="2 3" key="1">
    <citation type="submission" date="2024-08" db="EMBL/GenBank/DDBJ databases">
        <authorList>
            <person name="Cucini C."/>
            <person name="Frati F."/>
        </authorList>
    </citation>
    <scope>NUCLEOTIDE SEQUENCE [LARGE SCALE GENOMIC DNA]</scope>
</reference>
<sequence>MTVTKLEIEHSEILAIKELRNRILDVKPPLHPDFFLHDLGLLRFIRARKSVDKAEVMFRKFIAWQEEVEFSKALSFTIREEVVDNFKWKISGIDNAGGPVVIVPVAKWDASQEVSCDELVRLALRSLAQIVGVAAKQFKDKGIAVQATGIADLKGLGMRHVTHVEGIKATLIMVRYFEANFPEYLRAVFVLNAPYVFSIAWRLVKPLITGNTHEKIKFVYSNNYEKEILKYVDPDQLPEAYGGTLPEDSELIYDGEDFHRVSSNGNCEDGDLMSPVKI</sequence>
<dbReference type="Pfam" id="PF00650">
    <property type="entry name" value="CRAL_TRIO"/>
    <property type="match status" value="1"/>
</dbReference>
<protein>
    <recommendedName>
        <fullName evidence="1">CRAL-TRIO domain-containing protein</fullName>
    </recommendedName>
</protein>
<organism evidence="2 3">
    <name type="scientific">Orchesella dallaii</name>
    <dbReference type="NCBI Taxonomy" id="48710"/>
    <lineage>
        <taxon>Eukaryota</taxon>
        <taxon>Metazoa</taxon>
        <taxon>Ecdysozoa</taxon>
        <taxon>Arthropoda</taxon>
        <taxon>Hexapoda</taxon>
        <taxon>Collembola</taxon>
        <taxon>Entomobryomorpha</taxon>
        <taxon>Entomobryoidea</taxon>
        <taxon>Orchesellidae</taxon>
        <taxon>Orchesellinae</taxon>
        <taxon>Orchesella</taxon>
    </lineage>
</organism>
<gene>
    <name evidence="2" type="ORF">ODALV1_LOCUS2314</name>
</gene>
<proteinExistence type="predicted"/>
<feature type="domain" description="CRAL-TRIO" evidence="1">
    <location>
        <begin position="78"/>
        <end position="249"/>
    </location>
</feature>
<comment type="caution">
    <text evidence="2">The sequence shown here is derived from an EMBL/GenBank/DDBJ whole genome shotgun (WGS) entry which is preliminary data.</text>
</comment>
<dbReference type="InterPro" id="IPR036865">
    <property type="entry name" value="CRAL-TRIO_dom_sf"/>
</dbReference>
<dbReference type="Gene3D" id="3.40.525.10">
    <property type="entry name" value="CRAL-TRIO lipid binding domain"/>
    <property type="match status" value="1"/>
</dbReference>
<dbReference type="EMBL" id="CAXLJM020000007">
    <property type="protein sequence ID" value="CAL8072768.1"/>
    <property type="molecule type" value="Genomic_DNA"/>
</dbReference>
<dbReference type="CDD" id="cd00170">
    <property type="entry name" value="SEC14"/>
    <property type="match status" value="1"/>
</dbReference>
<dbReference type="PANTHER" id="PTHR23324">
    <property type="entry name" value="SEC14 RELATED PROTEIN"/>
    <property type="match status" value="1"/>
</dbReference>
<evidence type="ECO:0000313" key="2">
    <source>
        <dbReference type="EMBL" id="CAL8072768.1"/>
    </source>
</evidence>